<organism evidence="1">
    <name type="scientific">marine sediment metagenome</name>
    <dbReference type="NCBI Taxonomy" id="412755"/>
    <lineage>
        <taxon>unclassified sequences</taxon>
        <taxon>metagenomes</taxon>
        <taxon>ecological metagenomes</taxon>
    </lineage>
</organism>
<dbReference type="AlphaFoldDB" id="A0A0F8Z963"/>
<protein>
    <submittedName>
        <fullName evidence="1">Uncharacterized protein</fullName>
    </submittedName>
</protein>
<sequence>MSSGRLFEDFVPISDTRALVTTGETLGRLDSIESAYWTLLADGRVKVEIPPKQAAVMARGEGLRLGGLFGGKLLYSDRERGVVGAEVASLTAHQPFLHMGDVYYTDSWPLVLIYHGKHKIFLDHFKKPSIGRFPDVYLQVGNPHWTPTGIMYFEARKDPGPARPELWEVWKRLSDGTLEKVCMGANPAYYNGRLFWGEWNGRSFDYHSAAAD</sequence>
<accession>A0A0F8Z963</accession>
<reference evidence="1" key="1">
    <citation type="journal article" date="2015" name="Nature">
        <title>Complex archaea that bridge the gap between prokaryotes and eukaryotes.</title>
        <authorList>
            <person name="Spang A."/>
            <person name="Saw J.H."/>
            <person name="Jorgensen S.L."/>
            <person name="Zaremba-Niedzwiedzka K."/>
            <person name="Martijn J."/>
            <person name="Lind A.E."/>
            <person name="van Eijk R."/>
            <person name="Schleper C."/>
            <person name="Guy L."/>
            <person name="Ettema T.J."/>
        </authorList>
    </citation>
    <scope>NUCLEOTIDE SEQUENCE</scope>
</reference>
<name>A0A0F8Z963_9ZZZZ</name>
<proteinExistence type="predicted"/>
<gene>
    <name evidence="1" type="ORF">LCGC14_3062740</name>
</gene>
<dbReference type="EMBL" id="LAZR01064905">
    <property type="protein sequence ID" value="KKK56616.1"/>
    <property type="molecule type" value="Genomic_DNA"/>
</dbReference>
<evidence type="ECO:0000313" key="1">
    <source>
        <dbReference type="EMBL" id="KKK56616.1"/>
    </source>
</evidence>
<comment type="caution">
    <text evidence="1">The sequence shown here is derived from an EMBL/GenBank/DDBJ whole genome shotgun (WGS) entry which is preliminary data.</text>
</comment>